<name>A0A8H6FBJ7_9LECA</name>
<sequence>MTSSNSHSIPPTSTPKYRPPHRRHENASSSSRPRSPTYRGQPYLTYDDLHRRYSPPNSPSLHMPRVQRSLSAEDLYQRYRETSSQPGETPPSPSHTNQEEIPGQQEETQGQNSAGISAFPPPSPPPPIPRDFETLRANRHRPISPQSVRQQIRQPLSPRLPDPPVFTGTNSIPFDDWKMRIRDKLTHNGDHFPTDAFKIAYVVARLGGEASQHVSTRRRYRSYSTVDDLLDHLSNVYEVPLSVLKTTYQHAYDKISQGSQPFLKFYGDLIKYAEHDFRNDSLINDIRKKSELRLCDSINLLARDWTMSELKERIMRMQLQYQQSAEEFAEKKAQRFAEQYAKAKAEADAKKGKYSIMTRPTFNTEGLSLAEAEDLADENWAYAQKHGKYFEPGMDVDEAYELSCQGFL</sequence>
<dbReference type="GeneID" id="59330146"/>
<dbReference type="AlphaFoldDB" id="A0A8H6FBJ7"/>
<feature type="compositionally biased region" description="Polar residues" evidence="2">
    <location>
        <begin position="144"/>
        <end position="154"/>
    </location>
</feature>
<evidence type="ECO:0000256" key="2">
    <source>
        <dbReference type="SAM" id="MobiDB-lite"/>
    </source>
</evidence>
<organism evidence="3 4">
    <name type="scientific">Letharia lupina</name>
    <dbReference type="NCBI Taxonomy" id="560253"/>
    <lineage>
        <taxon>Eukaryota</taxon>
        <taxon>Fungi</taxon>
        <taxon>Dikarya</taxon>
        <taxon>Ascomycota</taxon>
        <taxon>Pezizomycotina</taxon>
        <taxon>Lecanoromycetes</taxon>
        <taxon>OSLEUM clade</taxon>
        <taxon>Lecanoromycetidae</taxon>
        <taxon>Lecanorales</taxon>
        <taxon>Lecanorineae</taxon>
        <taxon>Parmeliaceae</taxon>
        <taxon>Letharia</taxon>
    </lineage>
</organism>
<feature type="compositionally biased region" description="Pro residues" evidence="2">
    <location>
        <begin position="119"/>
        <end position="129"/>
    </location>
</feature>
<reference evidence="3 4" key="1">
    <citation type="journal article" date="2020" name="Genomics">
        <title>Complete, high-quality genomes from long-read metagenomic sequencing of two wolf lichen thalli reveals enigmatic genome architecture.</title>
        <authorList>
            <person name="McKenzie S.K."/>
            <person name="Walston R.F."/>
            <person name="Allen J.L."/>
        </authorList>
    </citation>
    <scope>NUCLEOTIDE SEQUENCE [LARGE SCALE GENOMIC DNA]</scope>
    <source>
        <strain evidence="3">WasteWater1</strain>
    </source>
</reference>
<feature type="region of interest" description="Disordered" evidence="2">
    <location>
        <begin position="1"/>
        <end position="168"/>
    </location>
</feature>
<keyword evidence="4" id="KW-1185">Reference proteome</keyword>
<dbReference type="RefSeq" id="XP_037151199.1">
    <property type="nucleotide sequence ID" value="XM_037292660.1"/>
</dbReference>
<evidence type="ECO:0000313" key="4">
    <source>
        <dbReference type="Proteomes" id="UP000593566"/>
    </source>
</evidence>
<comment type="caution">
    <text evidence="3">The sequence shown here is derived from an EMBL/GenBank/DDBJ whole genome shotgun (WGS) entry which is preliminary data.</text>
</comment>
<dbReference type="Proteomes" id="UP000593566">
    <property type="component" value="Unassembled WGS sequence"/>
</dbReference>
<evidence type="ECO:0000313" key="3">
    <source>
        <dbReference type="EMBL" id="KAF6221764.1"/>
    </source>
</evidence>
<accession>A0A8H6FBJ7</accession>
<evidence type="ECO:0000256" key="1">
    <source>
        <dbReference type="SAM" id="Coils"/>
    </source>
</evidence>
<feature type="compositionally biased region" description="Polar residues" evidence="2">
    <location>
        <begin position="1"/>
        <end position="15"/>
    </location>
</feature>
<feature type="compositionally biased region" description="Polar residues" evidence="2">
    <location>
        <begin position="105"/>
        <end position="115"/>
    </location>
</feature>
<keyword evidence="1" id="KW-0175">Coiled coil</keyword>
<feature type="coiled-coil region" evidence="1">
    <location>
        <begin position="307"/>
        <end position="346"/>
    </location>
</feature>
<dbReference type="EMBL" id="JACCJB010000013">
    <property type="protein sequence ID" value="KAF6221764.1"/>
    <property type="molecule type" value="Genomic_DNA"/>
</dbReference>
<gene>
    <name evidence="3" type="ORF">HO133_001732</name>
</gene>
<protein>
    <submittedName>
        <fullName evidence="3">Uncharacterized protein</fullName>
    </submittedName>
</protein>
<proteinExistence type="predicted"/>